<evidence type="ECO:0008006" key="3">
    <source>
        <dbReference type="Google" id="ProtNLM"/>
    </source>
</evidence>
<name>A0A3G8H2D2_9BURK</name>
<proteinExistence type="predicted"/>
<dbReference type="GeneID" id="60822453"/>
<sequence>MQNSLVVLSLPGAWVSRAEFLSALSSQAPKYRLVDGMLTDLHTGESVLIEFRKGRRRNTVLDFWCFGLHWHDTSEMRAVRQHASCVIIKGAGGSLHRMMHLMAAASAVVQAGALGVLVEHVGIAHTPQKWLDFASEGVDGILRAFVVTVDGAGSGAYSCGMHNFGMKEVSAPAEIPNCANVVGIITRHLLVKGASIARGQTIAIGGKADRYQFWDVRSAVAPDGAVFDHQIGTWKLLRAEAIH</sequence>
<gene>
    <name evidence="1" type="ORF">EHF44_14060</name>
</gene>
<evidence type="ECO:0000313" key="2">
    <source>
        <dbReference type="Proteomes" id="UP000270411"/>
    </source>
</evidence>
<organism evidence="1 2">
    <name type="scientific">Cupriavidus pauculus</name>
    <dbReference type="NCBI Taxonomy" id="82633"/>
    <lineage>
        <taxon>Bacteria</taxon>
        <taxon>Pseudomonadati</taxon>
        <taxon>Pseudomonadota</taxon>
        <taxon>Betaproteobacteria</taxon>
        <taxon>Burkholderiales</taxon>
        <taxon>Burkholderiaceae</taxon>
        <taxon>Cupriavidus</taxon>
    </lineage>
</organism>
<accession>A0A3G8H2D2</accession>
<dbReference type="RefSeq" id="WP_066735637.1">
    <property type="nucleotide sequence ID" value="NZ_CP033969.1"/>
</dbReference>
<dbReference type="KEGG" id="cpau:EHF44_14060"/>
<dbReference type="AlphaFoldDB" id="A0A3G8H2D2"/>
<evidence type="ECO:0000313" key="1">
    <source>
        <dbReference type="EMBL" id="AZG14469.1"/>
    </source>
</evidence>
<reference evidence="2" key="1">
    <citation type="submission" date="2018-11" db="EMBL/GenBank/DDBJ databases">
        <title>FDA dAtabase for Regulatory Grade micrObial Sequences (FDA-ARGOS): Supporting development and validation of Infectious Disease Dx tests.</title>
        <authorList>
            <person name="Goldberg B."/>
            <person name="Campos J."/>
            <person name="Tallon L."/>
            <person name="Sadzewicz L."/>
            <person name="Zhao X."/>
            <person name="Vavikolanu K."/>
            <person name="Mehta A."/>
            <person name="Aluvathingal J."/>
            <person name="Nadendla S."/>
            <person name="Geyer C."/>
            <person name="Nandy P."/>
            <person name="Yan Y."/>
            <person name="Sichtig H."/>
        </authorList>
    </citation>
    <scope>NUCLEOTIDE SEQUENCE [LARGE SCALE GENOMIC DNA]</scope>
    <source>
        <strain evidence="2">FDAARGOS_614</strain>
    </source>
</reference>
<dbReference type="Proteomes" id="UP000270411">
    <property type="component" value="Chromosome 1"/>
</dbReference>
<protein>
    <recommendedName>
        <fullName evidence="3">DUF4261 domain-containing protein</fullName>
    </recommendedName>
</protein>
<dbReference type="OrthoDB" id="4158605at2"/>
<dbReference type="EMBL" id="CP033969">
    <property type="protein sequence ID" value="AZG14469.1"/>
    <property type="molecule type" value="Genomic_DNA"/>
</dbReference>